<dbReference type="EMBL" id="OY660874">
    <property type="protein sequence ID" value="CAJ1067371.1"/>
    <property type="molecule type" value="Genomic_DNA"/>
</dbReference>
<protein>
    <submittedName>
        <fullName evidence="2">TPA_asm: cupiennin</fullName>
    </submittedName>
</protein>
<dbReference type="AlphaFoldDB" id="A0AAV1G0E9"/>
<feature type="region of interest" description="Disordered" evidence="1">
    <location>
        <begin position="86"/>
        <end position="145"/>
    </location>
</feature>
<reference evidence="2" key="1">
    <citation type="submission" date="2023-08" db="EMBL/GenBank/DDBJ databases">
        <authorList>
            <person name="Alioto T."/>
            <person name="Alioto T."/>
            <person name="Gomez Garrido J."/>
        </authorList>
    </citation>
    <scope>NUCLEOTIDE SEQUENCE</scope>
</reference>
<accession>A0AAV1G0E9</accession>
<sequence length="145" mass="16154">MARVDWREDPHRFVHYYESQVGGNLPGFYGAPVMYGRGIGSIFSKLFRFISPVVKKGFALAKPHLKAAASNIASDVFSNVGKFVSGEQKQEGSGGIMVLARRQRRRPPGERLTATSKKRSAGKKRKSVARSRRVKRKSPQSSDIF</sequence>
<feature type="compositionally biased region" description="Basic residues" evidence="1">
    <location>
        <begin position="116"/>
        <end position="138"/>
    </location>
</feature>
<proteinExistence type="predicted"/>
<evidence type="ECO:0000256" key="1">
    <source>
        <dbReference type="SAM" id="MobiDB-lite"/>
    </source>
</evidence>
<evidence type="ECO:0000313" key="3">
    <source>
        <dbReference type="Proteomes" id="UP001178508"/>
    </source>
</evidence>
<gene>
    <name evidence="2" type="ORF">XNOV1_A013966</name>
</gene>
<keyword evidence="3" id="KW-1185">Reference proteome</keyword>
<name>A0AAV1G0E9_XYRNO</name>
<evidence type="ECO:0000313" key="2">
    <source>
        <dbReference type="EMBL" id="CAJ1067371.1"/>
    </source>
</evidence>
<organism evidence="2 3">
    <name type="scientific">Xyrichtys novacula</name>
    <name type="common">Pearly razorfish</name>
    <name type="synonym">Hemipteronotus novacula</name>
    <dbReference type="NCBI Taxonomy" id="13765"/>
    <lineage>
        <taxon>Eukaryota</taxon>
        <taxon>Metazoa</taxon>
        <taxon>Chordata</taxon>
        <taxon>Craniata</taxon>
        <taxon>Vertebrata</taxon>
        <taxon>Euteleostomi</taxon>
        <taxon>Actinopterygii</taxon>
        <taxon>Neopterygii</taxon>
        <taxon>Teleostei</taxon>
        <taxon>Neoteleostei</taxon>
        <taxon>Acanthomorphata</taxon>
        <taxon>Eupercaria</taxon>
        <taxon>Labriformes</taxon>
        <taxon>Labridae</taxon>
        <taxon>Xyrichtys</taxon>
    </lineage>
</organism>
<dbReference type="Proteomes" id="UP001178508">
    <property type="component" value="Chromosome 11"/>
</dbReference>